<gene>
    <name evidence="8" type="ORF">RFI_19321</name>
</gene>
<dbReference type="AlphaFoldDB" id="X6MY24"/>
<feature type="compositionally biased region" description="Pro residues" evidence="6">
    <location>
        <begin position="217"/>
        <end position="229"/>
    </location>
</feature>
<protein>
    <submittedName>
        <fullName evidence="8">LIM-type zinc finger-containing protein</fullName>
    </submittedName>
</protein>
<dbReference type="Pfam" id="PF07714">
    <property type="entry name" value="PK_Tyr_Ser-Thr"/>
    <property type="match status" value="1"/>
</dbReference>
<feature type="binding site" evidence="5">
    <location>
        <position position="552"/>
    </location>
    <ligand>
        <name>ATP</name>
        <dbReference type="ChEBI" id="CHEBI:30616"/>
    </ligand>
</feature>
<dbReference type="InterPro" id="IPR001245">
    <property type="entry name" value="Ser-Thr/Tyr_kinase_cat_dom"/>
</dbReference>
<dbReference type="PRINTS" id="PR00109">
    <property type="entry name" value="TYRKINASE"/>
</dbReference>
<keyword evidence="2 5" id="KW-0547">Nucleotide-binding</keyword>
<keyword evidence="4 5" id="KW-0067">ATP-binding</keyword>
<evidence type="ECO:0000256" key="6">
    <source>
        <dbReference type="SAM" id="MobiDB-lite"/>
    </source>
</evidence>
<feature type="region of interest" description="Disordered" evidence="6">
    <location>
        <begin position="210"/>
        <end position="246"/>
    </location>
</feature>
<dbReference type="PROSITE" id="PS50011">
    <property type="entry name" value="PROTEIN_KINASE_DOM"/>
    <property type="match status" value="1"/>
</dbReference>
<organism evidence="8 9">
    <name type="scientific">Reticulomyxa filosa</name>
    <dbReference type="NCBI Taxonomy" id="46433"/>
    <lineage>
        <taxon>Eukaryota</taxon>
        <taxon>Sar</taxon>
        <taxon>Rhizaria</taxon>
        <taxon>Retaria</taxon>
        <taxon>Foraminifera</taxon>
        <taxon>Monothalamids</taxon>
        <taxon>Reticulomyxidae</taxon>
        <taxon>Reticulomyxa</taxon>
    </lineage>
</organism>
<accession>X6MY24</accession>
<feature type="compositionally biased region" description="Basic residues" evidence="6">
    <location>
        <begin position="152"/>
        <end position="167"/>
    </location>
</feature>
<feature type="compositionally biased region" description="Low complexity" evidence="6">
    <location>
        <begin position="293"/>
        <end position="313"/>
    </location>
</feature>
<keyword evidence="1" id="KW-0808">Transferase</keyword>
<dbReference type="GO" id="GO:0005524">
    <property type="term" value="F:ATP binding"/>
    <property type="evidence" value="ECO:0007669"/>
    <property type="project" value="UniProtKB-UniRule"/>
</dbReference>
<evidence type="ECO:0000259" key="7">
    <source>
        <dbReference type="PROSITE" id="PS50011"/>
    </source>
</evidence>
<dbReference type="InterPro" id="IPR000719">
    <property type="entry name" value="Prot_kinase_dom"/>
</dbReference>
<sequence>QTKWNDFTSSSLHELIDTSLEMDKAKKKEKEKDNQRRKGMVHVYYADRNWSLQTLKEKLSKHFSLELNNLQVTLVPDTFKKEQFSKFKQVKTAKSEKLLTEVNKTLHDLDLVHGSLIYLSHLKQYISFKNILVDRQKNLERIFSLELPLAHTHSHHHHHNHRNHHNHQQQQQQQHQHRQNYHHEVSRSFSFPYHFVSQVLKPPLVVNTQHAPTEHVNPPPSLLPPPPPSSSSSSSTSARDGPPLATSTAVAPIDVMSAEHYYHGYPGSPPIAIINRHREEARNLKKSQKLKSNDVTTIPTTTTATNNNDNNNNVNTTVDVVSPQSTNIKDFTVEDPNDSLRNEIVAPLPVASPNNNALPMSVSLPEPESQSQLQLQSQSEPLPISMSAPVPAPIATVILAPLPVPLLAPMPMPFSLKIGLTVKGVDDDEEEENKTVALPDLEVLSQNRKSRKAPSYLIKTSVDAEETSHSFDTLPLELSQSNTSAGGRRHPWRYPNNPLDLIPYPDMEAEKYIQQDNIDLEDVQIIREKVGQGKTAVVHKAIYKEQVTVALKEYRFGRLTEQIMKDFHREVRVLKFCNLLLSFVPLIRACVHIYAYTKHTAFFLFFKKVYLKSFHILCIILNALLLGSHIDTETKELFLLLEWLPGGCLFDVLSNKEFEISYLDVLTMALDVARGMEYLHAQNIIHRDLKSHKFGLTFANILLLDEEFRVKVTDFGTAKHVDKLSSAMTEIGTLGYMAPEVIEPPQPHGYDSKVDVFSYGVLLWEMFSRGTEENTLKGIGFGNYVKKVKIGVRPVIPAYCPQEFSKLINACWEFDPKNRPTFADIVKYLQRVRATISK</sequence>
<dbReference type="InterPro" id="IPR011009">
    <property type="entry name" value="Kinase-like_dom_sf"/>
</dbReference>
<dbReference type="Gene3D" id="1.10.510.10">
    <property type="entry name" value="Transferase(Phosphotransferase) domain 1"/>
    <property type="match status" value="1"/>
</dbReference>
<dbReference type="PANTHER" id="PTHR44329">
    <property type="entry name" value="SERINE/THREONINE-PROTEIN KINASE TNNI3K-RELATED"/>
    <property type="match status" value="1"/>
</dbReference>
<feature type="region of interest" description="Disordered" evidence="6">
    <location>
        <begin position="152"/>
        <end position="183"/>
    </location>
</feature>
<dbReference type="Gene3D" id="3.30.200.20">
    <property type="entry name" value="Phosphorylase Kinase, domain 1"/>
    <property type="match status" value="1"/>
</dbReference>
<comment type="caution">
    <text evidence="8">The sequence shown here is derived from an EMBL/GenBank/DDBJ whole genome shotgun (WGS) entry which is preliminary data.</text>
</comment>
<proteinExistence type="predicted"/>
<dbReference type="PROSITE" id="PS00107">
    <property type="entry name" value="PROTEIN_KINASE_ATP"/>
    <property type="match status" value="1"/>
</dbReference>
<evidence type="ECO:0000256" key="2">
    <source>
        <dbReference type="ARBA" id="ARBA00022741"/>
    </source>
</evidence>
<evidence type="ECO:0000256" key="4">
    <source>
        <dbReference type="ARBA" id="ARBA00022840"/>
    </source>
</evidence>
<dbReference type="InterPro" id="IPR051681">
    <property type="entry name" value="Ser/Thr_Kinases-Pseudokinases"/>
</dbReference>
<evidence type="ECO:0000256" key="5">
    <source>
        <dbReference type="PROSITE-ProRule" id="PRU10141"/>
    </source>
</evidence>
<dbReference type="InterPro" id="IPR017441">
    <property type="entry name" value="Protein_kinase_ATP_BS"/>
</dbReference>
<dbReference type="SUPFAM" id="SSF56112">
    <property type="entry name" value="Protein kinase-like (PK-like)"/>
    <property type="match status" value="1"/>
</dbReference>
<keyword evidence="9" id="KW-1185">Reference proteome</keyword>
<feature type="non-terminal residue" evidence="8">
    <location>
        <position position="1"/>
    </location>
</feature>
<dbReference type="GO" id="GO:0004674">
    <property type="term" value="F:protein serine/threonine kinase activity"/>
    <property type="evidence" value="ECO:0007669"/>
    <property type="project" value="TreeGrafter"/>
</dbReference>
<dbReference type="Proteomes" id="UP000023152">
    <property type="component" value="Unassembled WGS sequence"/>
</dbReference>
<reference evidence="8 9" key="1">
    <citation type="journal article" date="2013" name="Curr. Biol.">
        <title>The Genome of the Foraminiferan Reticulomyxa filosa.</title>
        <authorList>
            <person name="Glockner G."/>
            <person name="Hulsmann N."/>
            <person name="Schleicher M."/>
            <person name="Noegel A.A."/>
            <person name="Eichinger L."/>
            <person name="Gallinger C."/>
            <person name="Pawlowski J."/>
            <person name="Sierra R."/>
            <person name="Euteneuer U."/>
            <person name="Pillet L."/>
            <person name="Moustafa A."/>
            <person name="Platzer M."/>
            <person name="Groth M."/>
            <person name="Szafranski K."/>
            <person name="Schliwa M."/>
        </authorList>
    </citation>
    <scope>NUCLEOTIDE SEQUENCE [LARGE SCALE GENOMIC DNA]</scope>
</reference>
<dbReference type="EMBL" id="ASPP01015677">
    <property type="protein sequence ID" value="ETO17980.1"/>
    <property type="molecule type" value="Genomic_DNA"/>
</dbReference>
<evidence type="ECO:0000313" key="9">
    <source>
        <dbReference type="Proteomes" id="UP000023152"/>
    </source>
</evidence>
<evidence type="ECO:0000256" key="3">
    <source>
        <dbReference type="ARBA" id="ARBA00022777"/>
    </source>
</evidence>
<feature type="domain" description="Protein kinase" evidence="7">
    <location>
        <begin position="524"/>
        <end position="836"/>
    </location>
</feature>
<dbReference type="CDD" id="cd13999">
    <property type="entry name" value="STKc_MAP3K-like"/>
    <property type="match status" value="1"/>
</dbReference>
<dbReference type="OrthoDB" id="4062651at2759"/>
<keyword evidence="3" id="KW-0418">Kinase</keyword>
<feature type="region of interest" description="Disordered" evidence="6">
    <location>
        <begin position="285"/>
        <end position="313"/>
    </location>
</feature>
<evidence type="ECO:0000313" key="8">
    <source>
        <dbReference type="EMBL" id="ETO17980.1"/>
    </source>
</evidence>
<evidence type="ECO:0000256" key="1">
    <source>
        <dbReference type="ARBA" id="ARBA00022679"/>
    </source>
</evidence>
<name>X6MY24_RETFI</name>
<dbReference type="PANTHER" id="PTHR44329:SF288">
    <property type="entry name" value="MITOGEN-ACTIVATED PROTEIN KINASE KINASE KINASE 20"/>
    <property type="match status" value="1"/>
</dbReference>